<dbReference type="AlphaFoldDB" id="A0A6G0XK97"/>
<evidence type="ECO:0000313" key="1">
    <source>
        <dbReference type="EMBL" id="KAF0740808.1"/>
    </source>
</evidence>
<dbReference type="VEuPathDB" id="FungiDB:AeMF1_019637"/>
<accession>A0A6G0XK97</accession>
<name>A0A6G0XK97_9STRA</name>
<dbReference type="Proteomes" id="UP000481153">
    <property type="component" value="Unassembled WGS sequence"/>
</dbReference>
<dbReference type="EMBL" id="VJMJ01000043">
    <property type="protein sequence ID" value="KAF0740808.1"/>
    <property type="molecule type" value="Genomic_DNA"/>
</dbReference>
<gene>
    <name evidence="1" type="ORF">Ae201684_003849</name>
</gene>
<reference evidence="1 2" key="1">
    <citation type="submission" date="2019-07" db="EMBL/GenBank/DDBJ databases">
        <title>Genomics analysis of Aphanomyces spp. identifies a new class of oomycete effector associated with host adaptation.</title>
        <authorList>
            <person name="Gaulin E."/>
        </authorList>
    </citation>
    <scope>NUCLEOTIDE SEQUENCE [LARGE SCALE GENOMIC DNA]</scope>
    <source>
        <strain evidence="1 2">ATCC 201684</strain>
    </source>
</reference>
<protein>
    <submittedName>
        <fullName evidence="1">Uncharacterized protein</fullName>
    </submittedName>
</protein>
<proteinExistence type="predicted"/>
<sequence length="86" mass="9683">MRLLELVGPLVLQKIVDNSSEIPLYYWLTILVLSKLARAFLWAHTCLQEQVLGMRFVGCLKGVLFQKLLAKASVQPKDALGQCLLK</sequence>
<comment type="caution">
    <text evidence="1">The sequence shown here is derived from an EMBL/GenBank/DDBJ whole genome shotgun (WGS) entry which is preliminary data.</text>
</comment>
<evidence type="ECO:0000313" key="2">
    <source>
        <dbReference type="Proteomes" id="UP000481153"/>
    </source>
</evidence>
<organism evidence="1 2">
    <name type="scientific">Aphanomyces euteiches</name>
    <dbReference type="NCBI Taxonomy" id="100861"/>
    <lineage>
        <taxon>Eukaryota</taxon>
        <taxon>Sar</taxon>
        <taxon>Stramenopiles</taxon>
        <taxon>Oomycota</taxon>
        <taxon>Saprolegniomycetes</taxon>
        <taxon>Saprolegniales</taxon>
        <taxon>Verrucalvaceae</taxon>
        <taxon>Aphanomyces</taxon>
    </lineage>
</organism>
<keyword evidence="2" id="KW-1185">Reference proteome</keyword>